<organism evidence="2 3">
    <name type="scientific">Alloalcanivorax gelatiniphagus</name>
    <dbReference type="NCBI Taxonomy" id="1194167"/>
    <lineage>
        <taxon>Bacteria</taxon>
        <taxon>Pseudomonadati</taxon>
        <taxon>Pseudomonadota</taxon>
        <taxon>Gammaproteobacteria</taxon>
        <taxon>Oceanospirillales</taxon>
        <taxon>Alcanivoracaceae</taxon>
        <taxon>Alloalcanivorax</taxon>
    </lineage>
</organism>
<evidence type="ECO:0000313" key="3">
    <source>
        <dbReference type="Proteomes" id="UP000739180"/>
    </source>
</evidence>
<sequence>MMDTETVLVFVGLAALLAILTMTAFVALVVGRAVERRPEVAAIDPKMLDIVIKVSSFTFAVSGTLMLIMYMFGGLFLIFGLPIILIDTFF</sequence>
<keyword evidence="1" id="KW-0812">Transmembrane</keyword>
<protein>
    <submittedName>
        <fullName evidence="2">Uncharacterized protein</fullName>
    </submittedName>
</protein>
<evidence type="ECO:0000256" key="1">
    <source>
        <dbReference type="SAM" id="Phobius"/>
    </source>
</evidence>
<dbReference type="RefSeq" id="WP_138771780.1">
    <property type="nucleotide sequence ID" value="NZ_JBHSSX010000020.1"/>
</dbReference>
<comment type="caution">
    <text evidence="2">The sequence shown here is derived from an EMBL/GenBank/DDBJ whole genome shotgun (WGS) entry which is preliminary data.</text>
</comment>
<reference evidence="2 3" key="1">
    <citation type="submission" date="2019-05" db="EMBL/GenBank/DDBJ databases">
        <title>Genome of Alcanivorax gelatiniphagus, an oil degrading marine bacteria.</title>
        <authorList>
            <person name="Kwon K.K."/>
        </authorList>
    </citation>
    <scope>NUCLEOTIDE SEQUENCE [LARGE SCALE GENOMIC DNA]</scope>
    <source>
        <strain evidence="2 3">MEBiC 08158</strain>
    </source>
</reference>
<dbReference type="Proteomes" id="UP000739180">
    <property type="component" value="Unassembled WGS sequence"/>
</dbReference>
<keyword evidence="3" id="KW-1185">Reference proteome</keyword>
<feature type="transmembrane region" description="Helical" evidence="1">
    <location>
        <begin position="51"/>
        <end position="84"/>
    </location>
</feature>
<feature type="transmembrane region" description="Helical" evidence="1">
    <location>
        <begin position="6"/>
        <end position="30"/>
    </location>
</feature>
<proteinExistence type="predicted"/>
<keyword evidence="1" id="KW-0472">Membrane</keyword>
<dbReference type="EMBL" id="VCQT01000022">
    <property type="protein sequence ID" value="TMW13740.1"/>
    <property type="molecule type" value="Genomic_DNA"/>
</dbReference>
<evidence type="ECO:0000313" key="2">
    <source>
        <dbReference type="EMBL" id="TMW13740.1"/>
    </source>
</evidence>
<accession>A0ABY2XMY8</accession>
<gene>
    <name evidence="2" type="ORF">FGS76_06330</name>
</gene>
<name>A0ABY2XMY8_9GAMM</name>
<keyword evidence="1" id="KW-1133">Transmembrane helix</keyword>